<keyword evidence="2" id="KW-1185">Reference proteome</keyword>
<accession>A0ACB8Q4J6</accession>
<comment type="caution">
    <text evidence="1">The sequence shown here is derived from an EMBL/GenBank/DDBJ whole genome shotgun (WGS) entry which is preliminary data.</text>
</comment>
<reference evidence="1" key="2">
    <citation type="journal article" date="2022" name="New Phytol.">
        <title>Evolutionary transition to the ectomycorrhizal habit in the genomes of a hyperdiverse lineage of mushroom-forming fungi.</title>
        <authorList>
            <person name="Looney B."/>
            <person name="Miyauchi S."/>
            <person name="Morin E."/>
            <person name="Drula E."/>
            <person name="Courty P.E."/>
            <person name="Kohler A."/>
            <person name="Kuo A."/>
            <person name="LaButti K."/>
            <person name="Pangilinan J."/>
            <person name="Lipzen A."/>
            <person name="Riley R."/>
            <person name="Andreopoulos W."/>
            <person name="He G."/>
            <person name="Johnson J."/>
            <person name="Nolan M."/>
            <person name="Tritt A."/>
            <person name="Barry K.W."/>
            <person name="Grigoriev I.V."/>
            <person name="Nagy L.G."/>
            <person name="Hibbett D."/>
            <person name="Henrissat B."/>
            <person name="Matheny P.B."/>
            <person name="Labbe J."/>
            <person name="Martin F.M."/>
        </authorList>
    </citation>
    <scope>NUCLEOTIDE SEQUENCE</scope>
    <source>
        <strain evidence="1">EC-137</strain>
    </source>
</reference>
<evidence type="ECO:0000313" key="1">
    <source>
        <dbReference type="EMBL" id="KAI0026579.1"/>
    </source>
</evidence>
<dbReference type="Proteomes" id="UP000814128">
    <property type="component" value="Unassembled WGS sequence"/>
</dbReference>
<sequence length="561" mass="60405">MHTLSVLCRLSAILFALPARARADPGSLDQPGILPLVTHANALLSSGQFHDAAQAYSDAIEQFPLDPALFYKRATALFSLQRYDSALADFDHVLSLASDSFDKAHYMRARILAKDGRFADAKDALKTYAHKVPADPAGRDLLLELSDAEAAATKVDGAMKARLWTACEEAATTALITAPHAVGIRQKRAFCALAAGDYEQGLGDLTRLTHITAPSASDFMRIFRIAYFYLPASPQALSALKQCLHRDPDSKPCLSAHRTLKKLDRQTTALDALMASEDWRAILTHVLGSTPRDAAPTQPGDAFLAQLEHALTEHGAPAALALPHGVTLPAARRASPRRAAVLRALCRAYVQLGQARAGERWCDELLRMLGAEEDIDALLGKGEALLAREEWEEAVRAFERAWRASGGGNREIHKRLQKAQRLLKQSRQKDYYKVLGVARDADERTIKKAYRKAVMTAHPDKGGSEAKMASVNEAYEVLSDPQLRARFDNGDDPNDPQAGGNPFAGQPGGGGGGGGFPFGAGGFQQFFQQAGSQGGGPFQFHQQHGGGGGGGGGFRFKFGGF</sequence>
<evidence type="ECO:0000313" key="2">
    <source>
        <dbReference type="Proteomes" id="UP000814128"/>
    </source>
</evidence>
<proteinExistence type="predicted"/>
<dbReference type="EMBL" id="MU274372">
    <property type="protein sequence ID" value="KAI0026579.1"/>
    <property type="molecule type" value="Genomic_DNA"/>
</dbReference>
<name>A0ACB8Q4J6_9AGAM</name>
<reference evidence="1" key="1">
    <citation type="submission" date="2021-02" db="EMBL/GenBank/DDBJ databases">
        <authorList>
            <consortium name="DOE Joint Genome Institute"/>
            <person name="Ahrendt S."/>
            <person name="Looney B.P."/>
            <person name="Miyauchi S."/>
            <person name="Morin E."/>
            <person name="Drula E."/>
            <person name="Courty P.E."/>
            <person name="Chicoki N."/>
            <person name="Fauchery L."/>
            <person name="Kohler A."/>
            <person name="Kuo A."/>
            <person name="Labutti K."/>
            <person name="Pangilinan J."/>
            <person name="Lipzen A."/>
            <person name="Riley R."/>
            <person name="Andreopoulos W."/>
            <person name="He G."/>
            <person name="Johnson J."/>
            <person name="Barry K.W."/>
            <person name="Grigoriev I.V."/>
            <person name="Nagy L."/>
            <person name="Hibbett D."/>
            <person name="Henrissat B."/>
            <person name="Matheny P.B."/>
            <person name="Labbe J."/>
            <person name="Martin F."/>
        </authorList>
    </citation>
    <scope>NUCLEOTIDE SEQUENCE</scope>
    <source>
        <strain evidence="1">EC-137</strain>
    </source>
</reference>
<protein>
    <submittedName>
        <fullName evidence="1">Uncharacterized protein</fullName>
    </submittedName>
</protein>
<gene>
    <name evidence="1" type="ORF">K488DRAFT_92278</name>
</gene>
<organism evidence="1 2">
    <name type="scientific">Vararia minispora EC-137</name>
    <dbReference type="NCBI Taxonomy" id="1314806"/>
    <lineage>
        <taxon>Eukaryota</taxon>
        <taxon>Fungi</taxon>
        <taxon>Dikarya</taxon>
        <taxon>Basidiomycota</taxon>
        <taxon>Agaricomycotina</taxon>
        <taxon>Agaricomycetes</taxon>
        <taxon>Russulales</taxon>
        <taxon>Lachnocladiaceae</taxon>
        <taxon>Vararia</taxon>
    </lineage>
</organism>